<protein>
    <submittedName>
        <fullName evidence="3">Stem-specific protein TSJT1</fullName>
    </submittedName>
</protein>
<dbReference type="FunFam" id="3.60.20.10:FF:000061">
    <property type="entry name" value="Heat stress transcription factor A-6b"/>
    <property type="match status" value="1"/>
</dbReference>
<dbReference type="InterPro" id="IPR024286">
    <property type="entry name" value="DUF3700"/>
</dbReference>
<dbReference type="AlphaFoldDB" id="A0A438KKU7"/>
<dbReference type="PANTHER" id="PTHR45952:SF4">
    <property type="entry name" value="ALUMINUM INDUCED PROTEIN WITH YGL AND LRDR MOTIFS"/>
    <property type="match status" value="1"/>
</dbReference>
<dbReference type="PANTHER" id="PTHR45952">
    <property type="entry name" value="ALUMINUM INDUCED PROTEIN WITH YGL AND LRDR MOTIFS"/>
    <property type="match status" value="1"/>
</dbReference>
<evidence type="ECO:0000259" key="2">
    <source>
        <dbReference type="SMART" id="SM01172"/>
    </source>
</evidence>
<dbReference type="Proteomes" id="UP000288805">
    <property type="component" value="Unassembled WGS sequence"/>
</dbReference>
<dbReference type="InterPro" id="IPR029055">
    <property type="entry name" value="Ntn_hydrolases_N"/>
</dbReference>
<reference evidence="3 4" key="1">
    <citation type="journal article" date="2018" name="PLoS Genet.">
        <title>Population sequencing reveals clonal diversity and ancestral inbreeding in the grapevine cultivar Chardonnay.</title>
        <authorList>
            <person name="Roach M.J."/>
            <person name="Johnson D.L."/>
            <person name="Bohlmann J."/>
            <person name="van Vuuren H.J."/>
            <person name="Jones S.J."/>
            <person name="Pretorius I.S."/>
            <person name="Schmidt S.A."/>
            <person name="Borneman A.R."/>
        </authorList>
    </citation>
    <scope>NUCLEOTIDE SEQUENCE [LARGE SCALE GENOMIC DNA]</scope>
    <source>
        <strain evidence="4">cv. Chardonnay</strain>
        <tissue evidence="3">Leaf</tissue>
    </source>
</reference>
<sequence length="287" mass="31241">MSSLDRTEFSDDSSSQKHPVSVVGDKIISPDPTPPISKMLAVFHKSIAEAPEGLRTPDSASLPALKDGFLPQFFASLHPSAVTVNLGSSGAISYSVDKQNPLLPRLFAVVDDIFCLFQGHIENVALLKQQYGLNKTANEVIIVIEAYRTLRDRGPYPADQVVRDLHGKFAFVLYDSSNRTAFLAADADESVPFFWGVDSEGHLVLSDDEETVKKGCGKSFAPFPKGCFFTTSGGLRSFEHPLNELRAEPRVDSSGQVCGANFKVDVEAKKETGMPRVGSAANWSTHY</sequence>
<comment type="caution">
    <text evidence="3">The sequence shown here is derived from an EMBL/GenBank/DDBJ whole genome shotgun (WGS) entry which is preliminary data.</text>
</comment>
<dbReference type="Pfam" id="PF12481">
    <property type="entry name" value="DUF3700"/>
    <property type="match status" value="1"/>
</dbReference>
<dbReference type="SUPFAM" id="SSF56235">
    <property type="entry name" value="N-terminal nucleophile aminohydrolases (Ntn hydrolases)"/>
    <property type="match status" value="1"/>
</dbReference>
<evidence type="ECO:0000313" key="4">
    <source>
        <dbReference type="Proteomes" id="UP000288805"/>
    </source>
</evidence>
<proteinExistence type="predicted"/>
<dbReference type="Gene3D" id="3.60.20.10">
    <property type="entry name" value="Glutamine Phosphoribosylpyrophosphate, subunit 1, domain 1"/>
    <property type="match status" value="1"/>
</dbReference>
<evidence type="ECO:0000313" key="3">
    <source>
        <dbReference type="EMBL" id="RVX21831.1"/>
    </source>
</evidence>
<name>A0A438KKU7_VITVI</name>
<feature type="region of interest" description="Disordered" evidence="1">
    <location>
        <begin position="1"/>
        <end position="30"/>
    </location>
</feature>
<evidence type="ECO:0000256" key="1">
    <source>
        <dbReference type="SAM" id="MobiDB-lite"/>
    </source>
</evidence>
<dbReference type="SMART" id="SM01172">
    <property type="entry name" value="DUF3700"/>
    <property type="match status" value="1"/>
</dbReference>
<feature type="domain" description="DUF3700" evidence="2">
    <location>
        <begin position="40"/>
        <end position="264"/>
    </location>
</feature>
<dbReference type="CDD" id="cd01910">
    <property type="entry name" value="Wali7"/>
    <property type="match status" value="1"/>
</dbReference>
<gene>
    <name evidence="3" type="primary">TSJT1_4</name>
    <name evidence="3" type="ORF">CK203_001147</name>
</gene>
<organism evidence="3 4">
    <name type="scientific">Vitis vinifera</name>
    <name type="common">Grape</name>
    <dbReference type="NCBI Taxonomy" id="29760"/>
    <lineage>
        <taxon>Eukaryota</taxon>
        <taxon>Viridiplantae</taxon>
        <taxon>Streptophyta</taxon>
        <taxon>Embryophyta</taxon>
        <taxon>Tracheophyta</taxon>
        <taxon>Spermatophyta</taxon>
        <taxon>Magnoliopsida</taxon>
        <taxon>eudicotyledons</taxon>
        <taxon>Gunneridae</taxon>
        <taxon>Pentapetalae</taxon>
        <taxon>rosids</taxon>
        <taxon>Vitales</taxon>
        <taxon>Vitaceae</taxon>
        <taxon>Viteae</taxon>
        <taxon>Vitis</taxon>
    </lineage>
</organism>
<dbReference type="EMBL" id="QGNW01000004">
    <property type="protein sequence ID" value="RVX21831.1"/>
    <property type="molecule type" value="Genomic_DNA"/>
</dbReference>
<dbReference type="InterPro" id="IPR044828">
    <property type="entry name" value="TSJT1-like"/>
</dbReference>
<accession>A0A438KKU7</accession>